<evidence type="ECO:0000313" key="2">
    <source>
        <dbReference type="Proteomes" id="UP000253720"/>
    </source>
</evidence>
<dbReference type="KEGG" id="pke:DLD99_10855"/>
<evidence type="ECO:0000313" key="1">
    <source>
        <dbReference type="EMBL" id="AXI60948.1"/>
    </source>
</evidence>
<dbReference type="Proteomes" id="UP000253720">
    <property type="component" value="Chromosome"/>
</dbReference>
<proteinExistence type="predicted"/>
<protein>
    <submittedName>
        <fullName evidence="1">Uncharacterized protein</fullName>
    </submittedName>
</protein>
<keyword evidence="2" id="KW-1185">Reference proteome</keyword>
<accession>A0A345RNT2</accession>
<name>A0A345RNT2_9PSED</name>
<dbReference type="EMBL" id="CP029608">
    <property type="protein sequence ID" value="AXI60948.1"/>
    <property type="molecule type" value="Genomic_DNA"/>
</dbReference>
<sequence>MIFSIDITECFGAIDSDNAGGIISYISIPPIENPQEKFRLKLSNFVLNLIDEPVIASINRQNSTFLENMTEDGFLIIKQASIFFESIKGYEKLLRLLNQDHGYLIHERYGQKLNTGDKIYDISGRLFSTPELLINFAFISPNTITLEFNSSDYTYIESYPELQKSLENLNSRERPTQPPLTGLFDPTYSNTHTISNFDAGYRIYNK</sequence>
<dbReference type="AlphaFoldDB" id="A0A345RNT2"/>
<gene>
    <name evidence="1" type="ORF">DLD99_10855</name>
</gene>
<reference evidence="1 2" key="1">
    <citation type="submission" date="2018-05" db="EMBL/GenBank/DDBJ databases">
        <title>Complete genome sequence of Pseudomonas kribbensis 46-2(T).</title>
        <authorList>
            <person name="Jeong H."/>
            <person name="Lee S.-G."/>
            <person name="Rha E."/>
            <person name="Kim H."/>
        </authorList>
    </citation>
    <scope>NUCLEOTIDE SEQUENCE [LARGE SCALE GENOMIC DNA]</scope>
    <source>
        <strain evidence="1 2">46-2</strain>
    </source>
</reference>
<organism evidence="1 2">
    <name type="scientific">Pseudomonas kribbensis</name>
    <dbReference type="NCBI Taxonomy" id="1628086"/>
    <lineage>
        <taxon>Bacteria</taxon>
        <taxon>Pseudomonadati</taxon>
        <taxon>Pseudomonadota</taxon>
        <taxon>Gammaproteobacteria</taxon>
        <taxon>Pseudomonadales</taxon>
        <taxon>Pseudomonadaceae</taxon>
        <taxon>Pseudomonas</taxon>
    </lineage>
</organism>
<dbReference type="RefSeq" id="WP_114882180.1">
    <property type="nucleotide sequence ID" value="NZ_CP029608.1"/>
</dbReference>